<feature type="transmembrane region" description="Helical" evidence="4">
    <location>
        <begin position="327"/>
        <end position="347"/>
    </location>
</feature>
<evidence type="ECO:0000256" key="1">
    <source>
        <dbReference type="ARBA" id="ARBA00022692"/>
    </source>
</evidence>
<dbReference type="EMBL" id="CP002738">
    <property type="protein sequence ID" value="AEG01006.1"/>
    <property type="molecule type" value="Genomic_DNA"/>
</dbReference>
<name>F9ZYA1_METMM</name>
<reference evidence="6" key="3">
    <citation type="submission" date="2011-05" db="EMBL/GenBank/DDBJ databases">
        <title>Complete sequence of Methylomonas methanica MC09.</title>
        <authorList>
            <consortium name="US DOE Joint Genome Institute"/>
            <person name="Lucas S."/>
            <person name="Han J."/>
            <person name="Lapidus A."/>
            <person name="Cheng J.-F."/>
            <person name="Goodwin L."/>
            <person name="Pitluck S."/>
            <person name="Peters L."/>
            <person name="Mikhailova N."/>
            <person name="Teshima H."/>
            <person name="Han C."/>
            <person name="Tapia R."/>
            <person name="Land M."/>
            <person name="Hauser L."/>
            <person name="Kyrpides N."/>
            <person name="Ivanova N."/>
            <person name="Pagani I."/>
            <person name="Stein L."/>
            <person name="Woyke T."/>
        </authorList>
    </citation>
    <scope>NUCLEOTIDE SEQUENCE [LARGE SCALE GENOMIC DNA]</scope>
    <source>
        <strain evidence="6">MC09</strain>
    </source>
</reference>
<keyword evidence="1 4" id="KW-0812">Transmembrane</keyword>
<feature type="transmembrane region" description="Helical" evidence="4">
    <location>
        <begin position="12"/>
        <end position="35"/>
    </location>
</feature>
<sequence>MAKAFIKTNKELFILSWGYAGSISLAATAINLILFKYYGYTEAELSIILNVYVLAFTIGTTYTNLHVSKRLSYVHAIIFLLSGSSIVYTLHTIIIETNLPHYFYILNRFMEGLFNGGIISITSHILKTKTIFNTNNGFIHSINSSAHFFIKLSIPLASTTLLIIPGFEASIYLFTSSILILLALYFYKSKNLFSNKYQKYMLIAKKRQKLTNQSIKESFVSILINLLNGDNKTYKSHYILSNLFHNSLRPFFDLYLGLLMISVYNYNLVETTFFASCVALGQSMQLFSGKIADRYFLYYYNLALISLFSLFFYTLAFEKQLFETPGIATILFFILGIGRSLYANYAYKITNNLIKLGMPVNHTSFLSFLLAGFSNYFAYLMLSWLLYNGFSLNDLVYIPILIIIGIIILSISIDRVCFKKNI</sequence>
<gene>
    <name evidence="5" type="ordered locus">Metme_2618</name>
</gene>
<proteinExistence type="predicted"/>
<organism evidence="5 6">
    <name type="scientific">Methylomonas methanica (strain DSM 25384 / MC09)</name>
    <dbReference type="NCBI Taxonomy" id="857087"/>
    <lineage>
        <taxon>Bacteria</taxon>
        <taxon>Pseudomonadati</taxon>
        <taxon>Pseudomonadota</taxon>
        <taxon>Gammaproteobacteria</taxon>
        <taxon>Methylococcales</taxon>
        <taxon>Methylococcaceae</taxon>
        <taxon>Methylomonas</taxon>
    </lineage>
</organism>
<dbReference type="Proteomes" id="UP000008888">
    <property type="component" value="Chromosome"/>
</dbReference>
<reference evidence="5 6" key="1">
    <citation type="journal article" date="2011" name="J. Bacteriol.">
        <title>Complete Genome Sequence of the Aerobic Marine Methanotroph Methylomonas methanica MC09.</title>
        <authorList>
            <person name="Boden R."/>
            <person name="Cunliffe M."/>
            <person name="Scanlan J."/>
            <person name="Moussard H."/>
            <person name="Kits K.D."/>
            <person name="Klotz M.G."/>
            <person name="Jetten M.S."/>
            <person name="Vuilleumier S."/>
            <person name="Han J."/>
            <person name="Peters L."/>
            <person name="Mikhailova N."/>
            <person name="Teshima H."/>
            <person name="Tapia R."/>
            <person name="Kyrpides N."/>
            <person name="Ivanova N."/>
            <person name="Pagani I."/>
            <person name="Cheng J.F."/>
            <person name="Goodwin L."/>
            <person name="Han C."/>
            <person name="Hauser L."/>
            <person name="Land M.L."/>
            <person name="Lapidus A."/>
            <person name="Lucas S."/>
            <person name="Pitluck S."/>
            <person name="Woyke T."/>
            <person name="Stein L."/>
            <person name="Murrell J.C."/>
        </authorList>
    </citation>
    <scope>NUCLEOTIDE SEQUENCE [LARGE SCALE GENOMIC DNA]</scope>
    <source>
        <strain evidence="5 6">MC09</strain>
    </source>
</reference>
<evidence type="ECO:0000256" key="2">
    <source>
        <dbReference type="ARBA" id="ARBA00022989"/>
    </source>
</evidence>
<evidence type="ECO:0008006" key="7">
    <source>
        <dbReference type="Google" id="ProtNLM"/>
    </source>
</evidence>
<evidence type="ECO:0000256" key="3">
    <source>
        <dbReference type="ARBA" id="ARBA00023136"/>
    </source>
</evidence>
<keyword evidence="6" id="KW-1185">Reference proteome</keyword>
<dbReference type="HOGENOM" id="CLU_650219_0_0_6"/>
<evidence type="ECO:0000256" key="4">
    <source>
        <dbReference type="SAM" id="Phobius"/>
    </source>
</evidence>
<dbReference type="AlphaFoldDB" id="F9ZYA1"/>
<feature type="transmembrane region" description="Helical" evidence="4">
    <location>
        <begin position="47"/>
        <end position="65"/>
    </location>
</feature>
<dbReference type="Pfam" id="PF07690">
    <property type="entry name" value="MFS_1"/>
    <property type="match status" value="1"/>
</dbReference>
<feature type="transmembrane region" description="Helical" evidence="4">
    <location>
        <begin position="368"/>
        <end position="390"/>
    </location>
</feature>
<evidence type="ECO:0000313" key="5">
    <source>
        <dbReference type="EMBL" id="AEG01006.1"/>
    </source>
</evidence>
<protein>
    <recommendedName>
        <fullName evidence="7">MFS transporter</fullName>
    </recommendedName>
</protein>
<evidence type="ECO:0000313" key="6">
    <source>
        <dbReference type="Proteomes" id="UP000008888"/>
    </source>
</evidence>
<feature type="transmembrane region" description="Helical" evidence="4">
    <location>
        <begin position="146"/>
        <end position="164"/>
    </location>
</feature>
<feature type="transmembrane region" description="Helical" evidence="4">
    <location>
        <begin position="101"/>
        <end position="126"/>
    </location>
</feature>
<accession>F9ZYA1</accession>
<keyword evidence="2 4" id="KW-1133">Transmembrane helix</keyword>
<dbReference type="RefSeq" id="WP_013819242.1">
    <property type="nucleotide sequence ID" value="NC_015572.1"/>
</dbReference>
<reference key="2">
    <citation type="submission" date="2011-05" db="EMBL/GenBank/DDBJ databases">
        <title>Complete genome sequence of the aerobic marine methanotroph Methylomonas methanica MC09.</title>
        <authorList>
            <person name="Boden R."/>
            <person name="Cunliffe M."/>
            <person name="Scanlan J."/>
            <person name="Moussard H."/>
            <person name="Kits K.D."/>
            <person name="Klotz M."/>
            <person name="Jetten M."/>
            <person name="Vuilleumier S."/>
            <person name="Han J."/>
            <person name="Peters L."/>
            <person name="Mikhailova N."/>
            <person name="Teshima H."/>
            <person name="Tapia R."/>
            <person name="Kyrpides N."/>
            <person name="Ivanova N."/>
            <person name="Pagani I."/>
            <person name="Cheng J.-F."/>
            <person name="Goodwin L."/>
            <person name="Han C."/>
            <person name="Hauser L."/>
            <person name="Land M."/>
            <person name="Lapidus A."/>
            <person name="Lucas S."/>
            <person name="Pitluck S."/>
            <person name="Woyke T."/>
            <person name="Stein L.Y."/>
            <person name="Murrell C."/>
        </authorList>
    </citation>
    <scope>NUCLEOTIDE SEQUENCE</scope>
    <source>
        <strain>MC09</strain>
    </source>
</reference>
<keyword evidence="3 4" id="KW-0472">Membrane</keyword>
<feature type="transmembrane region" description="Helical" evidence="4">
    <location>
        <begin position="170"/>
        <end position="187"/>
    </location>
</feature>
<dbReference type="SUPFAM" id="SSF103473">
    <property type="entry name" value="MFS general substrate transporter"/>
    <property type="match status" value="1"/>
</dbReference>
<feature type="transmembrane region" description="Helical" evidence="4">
    <location>
        <begin position="72"/>
        <end position="95"/>
    </location>
</feature>
<dbReference type="GO" id="GO:0022857">
    <property type="term" value="F:transmembrane transporter activity"/>
    <property type="evidence" value="ECO:0007669"/>
    <property type="project" value="InterPro"/>
</dbReference>
<dbReference type="InterPro" id="IPR011701">
    <property type="entry name" value="MFS"/>
</dbReference>
<dbReference type="KEGG" id="mmt:Metme_2618"/>
<feature type="transmembrane region" description="Helical" evidence="4">
    <location>
        <begin position="396"/>
        <end position="418"/>
    </location>
</feature>
<feature type="transmembrane region" description="Helical" evidence="4">
    <location>
        <begin position="296"/>
        <end position="315"/>
    </location>
</feature>
<dbReference type="InterPro" id="IPR036259">
    <property type="entry name" value="MFS_trans_sf"/>
</dbReference>